<dbReference type="Pfam" id="PF00903">
    <property type="entry name" value="Glyoxalase"/>
    <property type="match status" value="1"/>
</dbReference>
<dbReference type="SUPFAM" id="SSF54593">
    <property type="entry name" value="Glyoxalase/Bleomycin resistance protein/Dihydroxybiphenyl dioxygenase"/>
    <property type="match status" value="1"/>
</dbReference>
<name>A0A939JF01_9ACTN</name>
<dbReference type="RefSeq" id="WP_206963035.1">
    <property type="nucleotide sequence ID" value="NZ_BAAAJJ010000015.1"/>
</dbReference>
<sequence>MSDTTEDRAWPGGITAVTLFTEDLDATKEFYREVFGLPVVYENDNSAVFGFGDTLINLLRISEAHGLIGPARVADPAAGSRCQFTLTVDDVDAVCKELAARGVTLLNGPVDRPWGIRTASFKDPGGHIWEIAK</sequence>
<evidence type="ECO:0000259" key="1">
    <source>
        <dbReference type="PROSITE" id="PS51819"/>
    </source>
</evidence>
<reference evidence="2" key="1">
    <citation type="submission" date="2021-03" db="EMBL/GenBank/DDBJ databases">
        <title>Streptomyces poriferae sp. nov., a novel marine sponge-derived Actinobacteria species with anti-MRSA activity.</title>
        <authorList>
            <person name="Sandoval-Powers M."/>
            <person name="Kralova S."/>
            <person name="Nguyen G.-S."/>
            <person name="Fawwal D."/>
            <person name="Degnes K."/>
            <person name="Klinkenberg G."/>
            <person name="Sletta H."/>
            <person name="Wentzel A."/>
            <person name="Liles M.R."/>
        </authorList>
    </citation>
    <scope>NUCLEOTIDE SEQUENCE</scope>
    <source>
        <strain evidence="2">DSM 41794</strain>
    </source>
</reference>
<comment type="caution">
    <text evidence="2">The sequence shown here is derived from an EMBL/GenBank/DDBJ whole genome shotgun (WGS) entry which is preliminary data.</text>
</comment>
<dbReference type="Gene3D" id="3.10.180.10">
    <property type="entry name" value="2,3-Dihydroxybiphenyl 1,2-Dioxygenase, domain 1"/>
    <property type="match status" value="1"/>
</dbReference>
<proteinExistence type="predicted"/>
<dbReference type="InterPro" id="IPR004360">
    <property type="entry name" value="Glyas_Fos-R_dOase_dom"/>
</dbReference>
<dbReference type="PROSITE" id="PS51819">
    <property type="entry name" value="VOC"/>
    <property type="match status" value="1"/>
</dbReference>
<dbReference type="AlphaFoldDB" id="A0A939JF01"/>
<organism evidence="2 3">
    <name type="scientific">Streptomyces beijiangensis</name>
    <dbReference type="NCBI Taxonomy" id="163361"/>
    <lineage>
        <taxon>Bacteria</taxon>
        <taxon>Bacillati</taxon>
        <taxon>Actinomycetota</taxon>
        <taxon>Actinomycetes</taxon>
        <taxon>Kitasatosporales</taxon>
        <taxon>Streptomycetaceae</taxon>
        <taxon>Streptomyces</taxon>
    </lineage>
</organism>
<accession>A0A939JF01</accession>
<dbReference type="Proteomes" id="UP000664167">
    <property type="component" value="Unassembled WGS sequence"/>
</dbReference>
<dbReference type="EMBL" id="JAFLRJ010000157">
    <property type="protein sequence ID" value="MBO0513616.1"/>
    <property type="molecule type" value="Genomic_DNA"/>
</dbReference>
<evidence type="ECO:0000313" key="3">
    <source>
        <dbReference type="Proteomes" id="UP000664167"/>
    </source>
</evidence>
<dbReference type="PANTHER" id="PTHR36503">
    <property type="entry name" value="BLR2520 PROTEIN"/>
    <property type="match status" value="1"/>
</dbReference>
<gene>
    <name evidence="2" type="ORF">J0695_17670</name>
</gene>
<protein>
    <submittedName>
        <fullName evidence="2">VOC family protein</fullName>
    </submittedName>
</protein>
<dbReference type="PANTHER" id="PTHR36503:SF1">
    <property type="entry name" value="BLR2520 PROTEIN"/>
    <property type="match status" value="1"/>
</dbReference>
<dbReference type="InterPro" id="IPR029068">
    <property type="entry name" value="Glyas_Bleomycin-R_OHBP_Dase"/>
</dbReference>
<dbReference type="InterPro" id="IPR037523">
    <property type="entry name" value="VOC_core"/>
</dbReference>
<evidence type="ECO:0000313" key="2">
    <source>
        <dbReference type="EMBL" id="MBO0513616.1"/>
    </source>
</evidence>
<feature type="domain" description="VOC" evidence="1">
    <location>
        <begin position="13"/>
        <end position="133"/>
    </location>
</feature>
<keyword evidence="3" id="KW-1185">Reference proteome</keyword>